<feature type="compositionally biased region" description="Basic and acidic residues" evidence="1">
    <location>
        <begin position="1"/>
        <end position="12"/>
    </location>
</feature>
<dbReference type="GeneID" id="40323639"/>
<feature type="non-terminal residue" evidence="2">
    <location>
        <position position="1"/>
    </location>
</feature>
<accession>A0A3R7N2Q4</accession>
<evidence type="ECO:0000313" key="2">
    <source>
        <dbReference type="EMBL" id="RNE95412.1"/>
    </source>
</evidence>
<dbReference type="AlphaFoldDB" id="A0A3R7N2Q4"/>
<gene>
    <name evidence="2" type="ORF">Tco025E_10028</name>
</gene>
<evidence type="ECO:0000256" key="1">
    <source>
        <dbReference type="SAM" id="MobiDB-lite"/>
    </source>
</evidence>
<feature type="region of interest" description="Disordered" evidence="1">
    <location>
        <begin position="1"/>
        <end position="56"/>
    </location>
</feature>
<dbReference type="EMBL" id="MKKU01001440">
    <property type="protein sequence ID" value="RNE95412.1"/>
    <property type="molecule type" value="Genomic_DNA"/>
</dbReference>
<feature type="compositionally biased region" description="Low complexity" evidence="1">
    <location>
        <begin position="24"/>
        <end position="51"/>
    </location>
</feature>
<name>A0A3R7N2Q4_9TRYP</name>
<dbReference type="Proteomes" id="UP000284403">
    <property type="component" value="Unassembled WGS sequence"/>
</dbReference>
<sequence>KQHQQQRSEGKKKQWITANKHTRTNATATANAPPPRRSNTGSSGSQFSQGTRLPTTPLVAPSTFLHAFPLPISLIVPRRLRCPTAAPSLLALAPSLPHALLYESDGLDLRATDKANGRHQRRRRRRRPLHGFAACAHDAPVPQHHIAMVVHRQ</sequence>
<keyword evidence="3" id="KW-1185">Reference proteome</keyword>
<proteinExistence type="predicted"/>
<comment type="caution">
    <text evidence="2">The sequence shown here is derived from an EMBL/GenBank/DDBJ whole genome shotgun (WGS) entry which is preliminary data.</text>
</comment>
<reference evidence="2 3" key="1">
    <citation type="journal article" date="2018" name="BMC Genomics">
        <title>Genomic comparison of Trypanosoma conorhini and Trypanosoma rangeli to Trypanosoma cruzi strains of high and low virulence.</title>
        <authorList>
            <person name="Bradwell K.R."/>
            <person name="Koparde V.N."/>
            <person name="Matveyev A.V."/>
            <person name="Serrano M.G."/>
            <person name="Alves J.M."/>
            <person name="Parikh H."/>
            <person name="Huang B."/>
            <person name="Lee V."/>
            <person name="Espinosa-Alvarez O."/>
            <person name="Ortiz P.A."/>
            <person name="Costa-Martins A.G."/>
            <person name="Teixeira M.M."/>
            <person name="Buck G.A."/>
        </authorList>
    </citation>
    <scope>NUCLEOTIDE SEQUENCE [LARGE SCALE GENOMIC DNA]</scope>
    <source>
        <strain evidence="2 3">025E</strain>
    </source>
</reference>
<dbReference type="RefSeq" id="XP_029223050.1">
    <property type="nucleotide sequence ID" value="XM_029376820.1"/>
</dbReference>
<organism evidence="2 3">
    <name type="scientific">Trypanosoma conorhini</name>
    <dbReference type="NCBI Taxonomy" id="83891"/>
    <lineage>
        <taxon>Eukaryota</taxon>
        <taxon>Discoba</taxon>
        <taxon>Euglenozoa</taxon>
        <taxon>Kinetoplastea</taxon>
        <taxon>Metakinetoplastina</taxon>
        <taxon>Trypanosomatida</taxon>
        <taxon>Trypanosomatidae</taxon>
        <taxon>Trypanosoma</taxon>
    </lineage>
</organism>
<evidence type="ECO:0000313" key="3">
    <source>
        <dbReference type="Proteomes" id="UP000284403"/>
    </source>
</evidence>
<protein>
    <submittedName>
        <fullName evidence="2">Uncharacterized protein</fullName>
    </submittedName>
</protein>